<dbReference type="PANTHER" id="PTHR43187">
    <property type="entry name" value="GLUTAMINE AMIDOTRANSFERASE DUG3-RELATED"/>
    <property type="match status" value="1"/>
</dbReference>
<dbReference type="AlphaFoldDB" id="A0A8G0ZXZ9"/>
<keyword evidence="1 3" id="KW-0315">Glutamine amidotransferase</keyword>
<evidence type="ECO:0000256" key="1">
    <source>
        <dbReference type="ARBA" id="ARBA00022962"/>
    </source>
</evidence>
<dbReference type="InterPro" id="IPR026869">
    <property type="entry name" value="EgtC-like"/>
</dbReference>
<dbReference type="EMBL" id="CP069370">
    <property type="protein sequence ID" value="QYZ70986.1"/>
    <property type="molecule type" value="Genomic_DNA"/>
</dbReference>
<keyword evidence="4" id="KW-1185">Reference proteome</keyword>
<dbReference type="PANTHER" id="PTHR43187:SF1">
    <property type="entry name" value="GLUTAMINE AMIDOTRANSFERASE DUG3-RELATED"/>
    <property type="match status" value="1"/>
</dbReference>
<proteinExistence type="predicted"/>
<name>A0A8G0ZXZ9_9RHOB</name>
<dbReference type="InterPro" id="IPR029055">
    <property type="entry name" value="Ntn_hydrolases_N"/>
</dbReference>
<evidence type="ECO:0000313" key="3">
    <source>
        <dbReference type="EMBL" id="QYZ70986.1"/>
    </source>
</evidence>
<dbReference type="Gene3D" id="3.60.20.10">
    <property type="entry name" value="Glutamine Phosphoribosylpyrophosphate, subunit 1, domain 1"/>
    <property type="match status" value="1"/>
</dbReference>
<gene>
    <name evidence="3" type="ORF">JO391_05595</name>
</gene>
<dbReference type="RefSeq" id="WP_220663210.1">
    <property type="nucleotide sequence ID" value="NZ_CP069370.1"/>
</dbReference>
<accession>A0A8G0ZXZ9</accession>
<evidence type="ECO:0000259" key="2">
    <source>
        <dbReference type="PROSITE" id="PS51278"/>
    </source>
</evidence>
<organism evidence="3 4">
    <name type="scientific">Neotabrizicola shimadae</name>
    <dbReference type="NCBI Taxonomy" id="2807096"/>
    <lineage>
        <taxon>Bacteria</taxon>
        <taxon>Pseudomonadati</taxon>
        <taxon>Pseudomonadota</taxon>
        <taxon>Alphaproteobacteria</taxon>
        <taxon>Rhodobacterales</taxon>
        <taxon>Paracoccaceae</taxon>
        <taxon>Neotabrizicola</taxon>
    </lineage>
</organism>
<dbReference type="PROSITE" id="PS51278">
    <property type="entry name" value="GATASE_TYPE_2"/>
    <property type="match status" value="1"/>
</dbReference>
<protein>
    <submittedName>
        <fullName evidence="3">Class II glutamine amidotransferase</fullName>
    </submittedName>
</protein>
<dbReference type="SUPFAM" id="SSF56235">
    <property type="entry name" value="N-terminal nucleophile aminohydrolases (Ntn hydrolases)"/>
    <property type="match status" value="1"/>
</dbReference>
<dbReference type="InterPro" id="IPR052373">
    <property type="entry name" value="Gamma-glu_amide_hydrolase"/>
</dbReference>
<dbReference type="InterPro" id="IPR017932">
    <property type="entry name" value="GATase_2_dom"/>
</dbReference>
<dbReference type="KEGG" id="nsm:JO391_05595"/>
<dbReference type="Pfam" id="PF13230">
    <property type="entry name" value="GATase_4"/>
    <property type="match status" value="1"/>
</dbReference>
<dbReference type="CDD" id="cd01908">
    <property type="entry name" value="YafJ"/>
    <property type="match status" value="1"/>
</dbReference>
<evidence type="ECO:0000313" key="4">
    <source>
        <dbReference type="Proteomes" id="UP000826300"/>
    </source>
</evidence>
<feature type="domain" description="Glutamine amidotransferase type-2" evidence="2">
    <location>
        <begin position="2"/>
        <end position="265"/>
    </location>
</feature>
<reference evidence="3" key="1">
    <citation type="submission" date="2021-02" db="EMBL/GenBank/DDBJ databases">
        <title>Rhodobacter shimadae sp. nov., an aerobic anoxygenic phototrophic bacterium isolated from a hot spring.</title>
        <authorList>
            <person name="Muramatsu S."/>
            <person name="Haruta S."/>
            <person name="Hirose S."/>
            <person name="Hanada S."/>
        </authorList>
    </citation>
    <scope>NUCLEOTIDE SEQUENCE</scope>
    <source>
        <strain evidence="3">N10</strain>
    </source>
</reference>
<sequence>MCRWAAYTGEAIFLEDIVSRPGHSLIHQSHCATQCHTAINADGFGIAWYGDRPEPGLYRDVMPAWSDPNLRSLTAQVKSRLFLAHVRASTGTATSRNNCHPFVHGRWSFMHNGQIGGYDRIRRDADMLIPDSLYSSRKGATDSEALFLVAIAEGLEDDPPGALERAAARFIRLARAKGAAPHLRMTAALSDGERLYAVRYATDDHAPTLWHRWSDTRRGRAVVSEPLETDQGDWQEIPPSTFCVFEGEAVRVRPFLPCRLVAAAA</sequence>
<dbReference type="Proteomes" id="UP000826300">
    <property type="component" value="Chromosome"/>
</dbReference>